<evidence type="ECO:0000256" key="3">
    <source>
        <dbReference type="ARBA" id="ARBA00022723"/>
    </source>
</evidence>
<accession>A0ABW3GZZ4</accession>
<dbReference type="InterPro" id="IPR046778">
    <property type="entry name" value="UPF0758_N"/>
</dbReference>
<evidence type="ECO:0000259" key="8">
    <source>
        <dbReference type="PROSITE" id="PS50249"/>
    </source>
</evidence>
<dbReference type="NCBIfam" id="TIGR00608">
    <property type="entry name" value="radc"/>
    <property type="match status" value="1"/>
</dbReference>
<proteinExistence type="inferred from homology"/>
<dbReference type="PROSITE" id="PS01302">
    <property type="entry name" value="UPF0758"/>
    <property type="match status" value="1"/>
</dbReference>
<evidence type="ECO:0000313" key="10">
    <source>
        <dbReference type="Proteomes" id="UP001596976"/>
    </source>
</evidence>
<comment type="caution">
    <text evidence="9">The sequence shown here is derived from an EMBL/GenBank/DDBJ whole genome shotgun (WGS) entry which is preliminary data.</text>
</comment>
<dbReference type="SUPFAM" id="SSF47781">
    <property type="entry name" value="RuvA domain 2-like"/>
    <property type="match status" value="1"/>
</dbReference>
<dbReference type="InterPro" id="IPR010994">
    <property type="entry name" value="RuvA_2-like"/>
</dbReference>
<dbReference type="Gene3D" id="1.10.150.20">
    <property type="entry name" value="5' to 3' exonuclease, C-terminal subdomain"/>
    <property type="match status" value="1"/>
</dbReference>
<keyword evidence="10" id="KW-1185">Reference proteome</keyword>
<keyword evidence="2" id="KW-0645">Protease</keyword>
<dbReference type="CDD" id="cd08071">
    <property type="entry name" value="MPN_DUF2466"/>
    <property type="match status" value="1"/>
</dbReference>
<evidence type="ECO:0000256" key="7">
    <source>
        <dbReference type="RuleBase" id="RU003797"/>
    </source>
</evidence>
<dbReference type="Pfam" id="PF20582">
    <property type="entry name" value="UPF0758_N"/>
    <property type="match status" value="1"/>
</dbReference>
<evidence type="ECO:0000313" key="9">
    <source>
        <dbReference type="EMBL" id="MFD0942622.1"/>
    </source>
</evidence>
<dbReference type="NCBIfam" id="NF000642">
    <property type="entry name" value="PRK00024.1"/>
    <property type="match status" value="1"/>
</dbReference>
<feature type="domain" description="MPN" evidence="8">
    <location>
        <begin position="112"/>
        <end position="234"/>
    </location>
</feature>
<keyword evidence="6" id="KW-0482">Metalloprotease</keyword>
<evidence type="ECO:0000256" key="2">
    <source>
        <dbReference type="ARBA" id="ARBA00022670"/>
    </source>
</evidence>
<dbReference type="RefSeq" id="WP_381009262.1">
    <property type="nucleotide sequence ID" value="NZ_JBHTJF010000009.1"/>
</dbReference>
<evidence type="ECO:0000256" key="1">
    <source>
        <dbReference type="ARBA" id="ARBA00010243"/>
    </source>
</evidence>
<gene>
    <name evidence="9" type="primary">radC</name>
    <name evidence="9" type="ORF">ACFQ0V_02410</name>
</gene>
<keyword evidence="3" id="KW-0479">Metal-binding</keyword>
<dbReference type="Proteomes" id="UP001596976">
    <property type="component" value="Unassembled WGS sequence"/>
</dbReference>
<dbReference type="PROSITE" id="PS50249">
    <property type="entry name" value="MPN"/>
    <property type="match status" value="1"/>
</dbReference>
<organism evidence="9 10">
    <name type="scientific">Savagea faecisuis</name>
    <dbReference type="NCBI Taxonomy" id="1274803"/>
    <lineage>
        <taxon>Bacteria</taxon>
        <taxon>Bacillati</taxon>
        <taxon>Bacillota</taxon>
        <taxon>Bacilli</taxon>
        <taxon>Bacillales</taxon>
        <taxon>Caryophanaceae</taxon>
        <taxon>Savagea</taxon>
    </lineage>
</organism>
<reference evidence="10" key="1">
    <citation type="journal article" date="2019" name="Int. J. Syst. Evol. Microbiol.">
        <title>The Global Catalogue of Microorganisms (GCM) 10K type strain sequencing project: providing services to taxonomists for standard genome sequencing and annotation.</title>
        <authorList>
            <consortium name="The Broad Institute Genomics Platform"/>
            <consortium name="The Broad Institute Genome Sequencing Center for Infectious Disease"/>
            <person name="Wu L."/>
            <person name="Ma J."/>
        </authorList>
    </citation>
    <scope>NUCLEOTIDE SEQUENCE [LARGE SCALE GENOMIC DNA]</scope>
    <source>
        <strain evidence="10">CCUG 63563</strain>
    </source>
</reference>
<dbReference type="PANTHER" id="PTHR30471:SF3">
    <property type="entry name" value="UPF0758 PROTEIN YEES-RELATED"/>
    <property type="match status" value="1"/>
</dbReference>
<evidence type="ECO:0000256" key="5">
    <source>
        <dbReference type="ARBA" id="ARBA00022833"/>
    </source>
</evidence>
<dbReference type="Gene3D" id="3.40.140.10">
    <property type="entry name" value="Cytidine Deaminase, domain 2"/>
    <property type="match status" value="1"/>
</dbReference>
<protein>
    <submittedName>
        <fullName evidence="9">DNA repair protein RadC</fullName>
    </submittedName>
</protein>
<comment type="similarity">
    <text evidence="1 7">Belongs to the UPF0758 family.</text>
</comment>
<evidence type="ECO:0000256" key="6">
    <source>
        <dbReference type="ARBA" id="ARBA00023049"/>
    </source>
</evidence>
<name>A0ABW3GZZ4_9BACL</name>
<dbReference type="EMBL" id="JBHTJF010000009">
    <property type="protein sequence ID" value="MFD0942622.1"/>
    <property type="molecule type" value="Genomic_DNA"/>
</dbReference>
<dbReference type="InterPro" id="IPR037518">
    <property type="entry name" value="MPN"/>
</dbReference>
<dbReference type="InterPro" id="IPR001405">
    <property type="entry name" value="UPF0758"/>
</dbReference>
<dbReference type="InterPro" id="IPR025657">
    <property type="entry name" value="RadC_JAB"/>
</dbReference>
<keyword evidence="4" id="KW-0378">Hydrolase</keyword>
<dbReference type="Pfam" id="PF04002">
    <property type="entry name" value="RadC"/>
    <property type="match status" value="1"/>
</dbReference>
<dbReference type="PANTHER" id="PTHR30471">
    <property type="entry name" value="DNA REPAIR PROTEIN RADC"/>
    <property type="match status" value="1"/>
</dbReference>
<sequence length="234" mass="26400">MSVTTHEKELFMIRDLRRADRPRERLIRQGATSLSNQELIAILLRTGTKEQSVFHLSNELLKQFGTIQQLRHVTIEELMSVKGIGEAKAVQILAAIELGRRVLSKQGEERYTIRSPKDAASYMMTELSGLEQEHFVALFLNVKNEVLHKQTIFIGGLNSSIVHPRELFKEAVKRAAASIIVMHNHPSGIPDPSPEDIEVTKRLVEAGRIIGIDVIDHIIIGNFNFVSLKEKGYM</sequence>
<keyword evidence="5" id="KW-0862">Zinc</keyword>
<dbReference type="InterPro" id="IPR020891">
    <property type="entry name" value="UPF0758_CS"/>
</dbReference>
<evidence type="ECO:0000256" key="4">
    <source>
        <dbReference type="ARBA" id="ARBA00022801"/>
    </source>
</evidence>